<sequence length="205" mass="22762">MASVSPEILLLSIQMQLPFEESYSSLVDRLSQVANLKRAKTRDAAFRYLGANHPKAILVTDEGLMEEENEAVLGRLKSHLRNGGRVIIGFHFTIFANWDDFNKLLGDDLGLRWKSGNYYSADLLFNPFCTLPVDVSRESFPSKGYRSKVLHIEGAHEHEKILHSPDDKTQAGVVGVGYGGGFLFYNGDANSGKEFDSVIMALCGF</sequence>
<accession>A0A9N9KW95</accession>
<name>A0A9N9KW95_9HELO</name>
<dbReference type="EMBL" id="CAJVRL010000056">
    <property type="protein sequence ID" value="CAG8954256.1"/>
    <property type="molecule type" value="Genomic_DNA"/>
</dbReference>
<gene>
    <name evidence="1" type="ORF">HYFRA_00005876</name>
</gene>
<evidence type="ECO:0000313" key="2">
    <source>
        <dbReference type="Proteomes" id="UP000696280"/>
    </source>
</evidence>
<comment type="caution">
    <text evidence="1">The sequence shown here is derived from an EMBL/GenBank/DDBJ whole genome shotgun (WGS) entry which is preliminary data.</text>
</comment>
<dbReference type="OrthoDB" id="245563at2759"/>
<keyword evidence="2" id="KW-1185">Reference proteome</keyword>
<reference evidence="1" key="1">
    <citation type="submission" date="2021-07" db="EMBL/GenBank/DDBJ databases">
        <authorList>
            <person name="Durling M."/>
        </authorList>
    </citation>
    <scope>NUCLEOTIDE SEQUENCE</scope>
</reference>
<organism evidence="1 2">
    <name type="scientific">Hymenoscyphus fraxineus</name>
    <dbReference type="NCBI Taxonomy" id="746836"/>
    <lineage>
        <taxon>Eukaryota</taxon>
        <taxon>Fungi</taxon>
        <taxon>Dikarya</taxon>
        <taxon>Ascomycota</taxon>
        <taxon>Pezizomycotina</taxon>
        <taxon>Leotiomycetes</taxon>
        <taxon>Helotiales</taxon>
        <taxon>Helotiaceae</taxon>
        <taxon>Hymenoscyphus</taxon>
    </lineage>
</organism>
<evidence type="ECO:0000313" key="1">
    <source>
        <dbReference type="EMBL" id="CAG8954256.1"/>
    </source>
</evidence>
<dbReference type="AlphaFoldDB" id="A0A9N9KW95"/>
<proteinExistence type="predicted"/>
<protein>
    <submittedName>
        <fullName evidence="1">Uncharacterized protein</fullName>
    </submittedName>
</protein>
<dbReference type="Proteomes" id="UP000696280">
    <property type="component" value="Unassembled WGS sequence"/>
</dbReference>